<proteinExistence type="predicted"/>
<keyword evidence="2" id="KW-1185">Reference proteome</keyword>
<reference evidence="1" key="1">
    <citation type="submission" date="2022-10" db="EMBL/GenBank/DDBJ databases">
        <title>Culturing micro-colonial fungi from biological soil crusts in the Mojave desert and describing Neophaeococcomyces mojavensis, and introducing the new genera and species Taxawa tesnikishii.</title>
        <authorList>
            <person name="Kurbessoian T."/>
            <person name="Stajich J.E."/>
        </authorList>
    </citation>
    <scope>NUCLEOTIDE SEQUENCE</scope>
    <source>
        <strain evidence="1">JES_112</strain>
    </source>
</reference>
<protein>
    <submittedName>
        <fullName evidence="1">Uncharacterized protein</fullName>
    </submittedName>
</protein>
<sequence>MDSGTVDRQCSYGRSSWTFACPSSDAGWRLGLMGMDIVAERLEPWLDEAAKSLEEQPIQLLRRGNTGTTRAADLGYLPLGVGFLVSFTKLDHVMQVLRSRTERKALPPAVMWFFAAEEPSVDTYTTWARNIRHHYAETKQYIPQIWIQVGGSAVAALELAQSDAKPDALVVQGSDAGGHGMERGASIVGLIPETKSLFDRAYSGDRRPHLLASGGIVNAEGAAAALCLGAEGVIMGTRFLASPETIVPHPEYRERVLAAKDGAQSTIRAKVFDELKGPNIWPAAYDGRALVSKNWRDMHEGGVPIETIRESVAKAAKDADGGYGIGSDRAVVWCGTGVGLVNEMKKAGDVVVEVREGVSTLLGTLRTNVDSVHAS</sequence>
<accession>A0ACC3ABQ4</accession>
<comment type="caution">
    <text evidence="1">The sequence shown here is derived from an EMBL/GenBank/DDBJ whole genome shotgun (WGS) entry which is preliminary data.</text>
</comment>
<gene>
    <name evidence="1" type="ORF">H2198_003269</name>
</gene>
<dbReference type="Proteomes" id="UP001172386">
    <property type="component" value="Unassembled WGS sequence"/>
</dbReference>
<dbReference type="EMBL" id="JAPDRQ010000043">
    <property type="protein sequence ID" value="KAJ9659127.1"/>
    <property type="molecule type" value="Genomic_DNA"/>
</dbReference>
<organism evidence="1 2">
    <name type="scientific">Neophaeococcomyces mojaviensis</name>
    <dbReference type="NCBI Taxonomy" id="3383035"/>
    <lineage>
        <taxon>Eukaryota</taxon>
        <taxon>Fungi</taxon>
        <taxon>Dikarya</taxon>
        <taxon>Ascomycota</taxon>
        <taxon>Pezizomycotina</taxon>
        <taxon>Eurotiomycetes</taxon>
        <taxon>Chaetothyriomycetidae</taxon>
        <taxon>Chaetothyriales</taxon>
        <taxon>Chaetothyriales incertae sedis</taxon>
        <taxon>Neophaeococcomyces</taxon>
    </lineage>
</organism>
<evidence type="ECO:0000313" key="1">
    <source>
        <dbReference type="EMBL" id="KAJ9659127.1"/>
    </source>
</evidence>
<name>A0ACC3ABQ4_9EURO</name>
<evidence type="ECO:0000313" key="2">
    <source>
        <dbReference type="Proteomes" id="UP001172386"/>
    </source>
</evidence>